<dbReference type="GO" id="GO:0070402">
    <property type="term" value="F:NADPH binding"/>
    <property type="evidence" value="ECO:0007669"/>
    <property type="project" value="TreeGrafter"/>
</dbReference>
<dbReference type="InterPro" id="IPR011032">
    <property type="entry name" value="GroES-like_sf"/>
</dbReference>
<dbReference type="AlphaFoldDB" id="A0A1H2WTF6"/>
<dbReference type="Gene3D" id="3.90.180.10">
    <property type="entry name" value="Medium-chain alcohol dehydrogenases, catalytic domain"/>
    <property type="match status" value="1"/>
</dbReference>
<dbReference type="InterPro" id="IPR036291">
    <property type="entry name" value="NAD(P)-bd_dom_sf"/>
</dbReference>
<dbReference type="Gene3D" id="3.40.50.720">
    <property type="entry name" value="NAD(P)-binding Rossmann-like Domain"/>
    <property type="match status" value="1"/>
</dbReference>
<dbReference type="SUPFAM" id="SSF51735">
    <property type="entry name" value="NAD(P)-binding Rossmann-fold domains"/>
    <property type="match status" value="1"/>
</dbReference>
<feature type="domain" description="Enoyl reductase (ER)" evidence="3">
    <location>
        <begin position="19"/>
        <end position="299"/>
    </location>
</feature>
<dbReference type="STRING" id="356660.SAMN05444336_102488"/>
<evidence type="ECO:0000256" key="1">
    <source>
        <dbReference type="ARBA" id="ARBA00022857"/>
    </source>
</evidence>
<dbReference type="SUPFAM" id="SSF50129">
    <property type="entry name" value="GroES-like"/>
    <property type="match status" value="1"/>
</dbReference>
<sequence length="380" mass="39588">MPEPIPARTLAMRSTLTAGGELRLGLHEVDLPAPGPDDVVVRVEASPINPSDILVLLGPADPADLKAAEIDGRPGLVAQVPAERMGAMGTRLDLPLPVGNEGAGEVIAAGVGAAAQALLGRRVAMRGGGMYAHHRTLRAADCLPLADGADPEEGAAAYVNPMTALSFPEVMRAEGHSALIHTAAASNLGRMLVRICRADGVGLVNIVRSEAQAEILRAEGAEHICISSAPDFDAKLEEAVAATGATLAFDAVGGGDLGGRIINAMERGLARDKPWSPYGTSVKKQVYHYGLLDEGPIVIPQGMGLCWGAGGWLLTNFLAAAGGEVAARLRARVAAELTTTFASRYTARVSLAEALDPETARAWARRATGEKYLVRPDREV</sequence>
<dbReference type="OrthoDB" id="8629910at2"/>
<dbReference type="EMBL" id="FNMZ01000002">
    <property type="protein sequence ID" value="SDW83798.1"/>
    <property type="molecule type" value="Genomic_DNA"/>
</dbReference>
<keyword evidence="5" id="KW-1185">Reference proteome</keyword>
<evidence type="ECO:0000313" key="4">
    <source>
        <dbReference type="EMBL" id="SDW83798.1"/>
    </source>
</evidence>
<dbReference type="InterPro" id="IPR013154">
    <property type="entry name" value="ADH-like_N"/>
</dbReference>
<dbReference type="RefSeq" id="WP_092680723.1">
    <property type="nucleotide sequence ID" value="NZ_FNMZ01000002.1"/>
</dbReference>
<dbReference type="InterPro" id="IPR020843">
    <property type="entry name" value="ER"/>
</dbReference>
<evidence type="ECO:0000259" key="3">
    <source>
        <dbReference type="SMART" id="SM00829"/>
    </source>
</evidence>
<dbReference type="Proteomes" id="UP000199118">
    <property type="component" value="Unassembled WGS sequence"/>
</dbReference>
<protein>
    <recommendedName>
        <fullName evidence="3">Enoyl reductase (ER) domain-containing protein</fullName>
    </recommendedName>
</protein>
<evidence type="ECO:0000256" key="2">
    <source>
        <dbReference type="ARBA" id="ARBA00023002"/>
    </source>
</evidence>
<organism evidence="4 5">
    <name type="scientific">Albimonas donghaensis</name>
    <dbReference type="NCBI Taxonomy" id="356660"/>
    <lineage>
        <taxon>Bacteria</taxon>
        <taxon>Pseudomonadati</taxon>
        <taxon>Pseudomonadota</taxon>
        <taxon>Alphaproteobacteria</taxon>
        <taxon>Rhodobacterales</taxon>
        <taxon>Paracoccaceae</taxon>
        <taxon>Albimonas</taxon>
    </lineage>
</organism>
<dbReference type="GO" id="GO:0016651">
    <property type="term" value="F:oxidoreductase activity, acting on NAD(P)H"/>
    <property type="evidence" value="ECO:0007669"/>
    <property type="project" value="TreeGrafter"/>
</dbReference>
<dbReference type="PANTHER" id="PTHR48106:SF18">
    <property type="entry name" value="QUINONE OXIDOREDUCTASE PIG3"/>
    <property type="match status" value="1"/>
</dbReference>
<reference evidence="4 5" key="1">
    <citation type="submission" date="2016-10" db="EMBL/GenBank/DDBJ databases">
        <authorList>
            <person name="de Groot N.N."/>
        </authorList>
    </citation>
    <scope>NUCLEOTIDE SEQUENCE [LARGE SCALE GENOMIC DNA]</scope>
    <source>
        <strain evidence="4 5">DSM 17890</strain>
    </source>
</reference>
<accession>A0A1H2WTF6</accession>
<evidence type="ECO:0000313" key="5">
    <source>
        <dbReference type="Proteomes" id="UP000199118"/>
    </source>
</evidence>
<name>A0A1H2WTF6_9RHOB</name>
<gene>
    <name evidence="4" type="ORF">SAMN05444336_102488</name>
</gene>
<dbReference type="Pfam" id="PF08240">
    <property type="entry name" value="ADH_N"/>
    <property type="match status" value="1"/>
</dbReference>
<dbReference type="SMART" id="SM00829">
    <property type="entry name" value="PKS_ER"/>
    <property type="match status" value="1"/>
</dbReference>
<keyword evidence="2" id="KW-0560">Oxidoreductase</keyword>
<keyword evidence="1" id="KW-0521">NADP</keyword>
<proteinExistence type="predicted"/>
<dbReference type="PANTHER" id="PTHR48106">
    <property type="entry name" value="QUINONE OXIDOREDUCTASE PIG3-RELATED"/>
    <property type="match status" value="1"/>
</dbReference>